<name>A0ABN3HDZ8_9ACTN</name>
<sequence>MERRFTGAGVLAGLIAGLVSFVYARIFIEPQVRLAIDYEEERSHAESMLSGEHAHEQEIYSRTVQENIGAGVGTVVFAVAMGALFAVAFTVLWAYVGRRWPAADPRAVAAGLGAVAFVAVIGVPYFVYPPNPPAVGEEDTIGARSGAYLTLTLVSVALMVVAVILGCRLADRIGGLWSGVTSAVVYLVGVTITAALLPEFKEIPGPVMDGDRIVGAGFPGQVVADFRVYAIANQVLLWTVLTVAFVALLGVMMRRSKTSDRTLAEVGA</sequence>
<comment type="caution">
    <text evidence="2">The sequence shown here is derived from an EMBL/GenBank/DDBJ whole genome shotgun (WGS) entry which is preliminary data.</text>
</comment>
<feature type="transmembrane region" description="Helical" evidence="1">
    <location>
        <begin position="235"/>
        <end position="253"/>
    </location>
</feature>
<evidence type="ECO:0000313" key="3">
    <source>
        <dbReference type="Proteomes" id="UP001501170"/>
    </source>
</evidence>
<evidence type="ECO:0000313" key="2">
    <source>
        <dbReference type="EMBL" id="GAA2377314.1"/>
    </source>
</evidence>
<feature type="transmembrane region" description="Helical" evidence="1">
    <location>
        <begin position="68"/>
        <end position="95"/>
    </location>
</feature>
<dbReference type="Proteomes" id="UP001501170">
    <property type="component" value="Unassembled WGS sequence"/>
</dbReference>
<accession>A0ABN3HDZ8</accession>
<dbReference type="Pfam" id="PF09490">
    <property type="entry name" value="CbtA"/>
    <property type="match status" value="1"/>
</dbReference>
<feature type="transmembrane region" description="Helical" evidence="1">
    <location>
        <begin position="107"/>
        <end position="127"/>
    </location>
</feature>
<keyword evidence="1" id="KW-1133">Transmembrane helix</keyword>
<protein>
    <submittedName>
        <fullName evidence="2">CbtA family protein</fullName>
    </submittedName>
</protein>
<keyword evidence="3" id="KW-1185">Reference proteome</keyword>
<evidence type="ECO:0000256" key="1">
    <source>
        <dbReference type="SAM" id="Phobius"/>
    </source>
</evidence>
<keyword evidence="1" id="KW-0472">Membrane</keyword>
<keyword evidence="1" id="KW-0812">Transmembrane</keyword>
<dbReference type="RefSeq" id="WP_346075807.1">
    <property type="nucleotide sequence ID" value="NZ_BAAARB010000006.1"/>
</dbReference>
<organism evidence="2 3">
    <name type="scientific">Gordonia cholesterolivorans</name>
    <dbReference type="NCBI Taxonomy" id="559625"/>
    <lineage>
        <taxon>Bacteria</taxon>
        <taxon>Bacillati</taxon>
        <taxon>Actinomycetota</taxon>
        <taxon>Actinomycetes</taxon>
        <taxon>Mycobacteriales</taxon>
        <taxon>Gordoniaceae</taxon>
        <taxon>Gordonia</taxon>
    </lineage>
</organism>
<feature type="transmembrane region" description="Helical" evidence="1">
    <location>
        <begin position="174"/>
        <end position="197"/>
    </location>
</feature>
<proteinExistence type="predicted"/>
<gene>
    <name evidence="2" type="ORF">GCM10009855_15940</name>
</gene>
<dbReference type="EMBL" id="BAAARB010000006">
    <property type="protein sequence ID" value="GAA2377314.1"/>
    <property type="molecule type" value="Genomic_DNA"/>
</dbReference>
<feature type="transmembrane region" description="Helical" evidence="1">
    <location>
        <begin position="147"/>
        <end position="167"/>
    </location>
</feature>
<dbReference type="InterPro" id="IPR012666">
    <property type="entry name" value="CbtA_put"/>
</dbReference>
<reference evidence="2 3" key="1">
    <citation type="journal article" date="2019" name="Int. J. Syst. Evol. Microbiol.">
        <title>The Global Catalogue of Microorganisms (GCM) 10K type strain sequencing project: providing services to taxonomists for standard genome sequencing and annotation.</title>
        <authorList>
            <consortium name="The Broad Institute Genomics Platform"/>
            <consortium name="The Broad Institute Genome Sequencing Center for Infectious Disease"/>
            <person name="Wu L."/>
            <person name="Ma J."/>
        </authorList>
    </citation>
    <scope>NUCLEOTIDE SEQUENCE [LARGE SCALE GENOMIC DNA]</scope>
    <source>
        <strain evidence="2 3">JCM 16227</strain>
    </source>
</reference>